<dbReference type="EMBL" id="OBEI01000002">
    <property type="protein sequence ID" value="SNZ06294.1"/>
    <property type="molecule type" value="Genomic_DNA"/>
</dbReference>
<dbReference type="SUPFAM" id="SSF56042">
    <property type="entry name" value="PurM C-terminal domain-like"/>
    <property type="match status" value="1"/>
</dbReference>
<keyword evidence="12" id="KW-0963">Cytoplasm</keyword>
<keyword evidence="7 12" id="KW-0067">ATP-binding</keyword>
<dbReference type="InterPro" id="IPR010918">
    <property type="entry name" value="PurM-like_C_dom"/>
</dbReference>
<dbReference type="InterPro" id="IPR016188">
    <property type="entry name" value="PurM-like_N"/>
</dbReference>
<dbReference type="Pfam" id="PF00586">
    <property type="entry name" value="AIRS"/>
    <property type="match status" value="1"/>
</dbReference>
<dbReference type="FunFam" id="3.30.1330.10:FF:000001">
    <property type="entry name" value="Phosphoribosylformylglycinamidine cyclo-ligase"/>
    <property type="match status" value="1"/>
</dbReference>
<comment type="pathway">
    <text evidence="1 12">Purine metabolism; IMP biosynthesis via de novo pathway; 5-amino-1-(5-phospho-D-ribosyl)imidazole from N(2)-formyl-N(1)-(5-phospho-D-ribosyl)glycinamide: step 2/2.</text>
</comment>
<keyword evidence="12" id="KW-0658">Purine biosynthesis</keyword>
<comment type="catalytic activity">
    <reaction evidence="11 12">
        <text>2-formamido-N(1)-(5-O-phospho-beta-D-ribosyl)acetamidine + ATP = 5-amino-1-(5-phospho-beta-D-ribosyl)imidazole + ADP + phosphate + H(+)</text>
        <dbReference type="Rhea" id="RHEA:23032"/>
        <dbReference type="ChEBI" id="CHEBI:15378"/>
        <dbReference type="ChEBI" id="CHEBI:30616"/>
        <dbReference type="ChEBI" id="CHEBI:43474"/>
        <dbReference type="ChEBI" id="CHEBI:137981"/>
        <dbReference type="ChEBI" id="CHEBI:147287"/>
        <dbReference type="ChEBI" id="CHEBI:456216"/>
        <dbReference type="EC" id="6.3.3.1"/>
    </reaction>
</comment>
<feature type="domain" description="PurM-like C-terminal" evidence="14">
    <location>
        <begin position="172"/>
        <end position="336"/>
    </location>
</feature>
<evidence type="ECO:0000256" key="4">
    <source>
        <dbReference type="ARBA" id="ARBA00020367"/>
    </source>
</evidence>
<dbReference type="HAMAP" id="MF_00741">
    <property type="entry name" value="AIRS"/>
    <property type="match status" value="1"/>
</dbReference>
<dbReference type="GO" id="GO:0046084">
    <property type="term" value="P:adenine biosynthetic process"/>
    <property type="evidence" value="ECO:0007669"/>
    <property type="project" value="TreeGrafter"/>
</dbReference>
<reference evidence="16" key="1">
    <citation type="submission" date="2017-09" db="EMBL/GenBank/DDBJ databases">
        <authorList>
            <person name="Varghese N."/>
            <person name="Submissions S."/>
        </authorList>
    </citation>
    <scope>NUCLEOTIDE SEQUENCE [LARGE SCALE GENOMIC DNA]</scope>
    <source>
        <strain evidence="16">DSM 15103</strain>
    </source>
</reference>
<dbReference type="InterPro" id="IPR004733">
    <property type="entry name" value="PurM_cligase"/>
</dbReference>
<dbReference type="PANTHER" id="PTHR10520">
    <property type="entry name" value="TRIFUNCTIONAL PURINE BIOSYNTHETIC PROTEIN ADENOSINE-3-RELATED"/>
    <property type="match status" value="1"/>
</dbReference>
<evidence type="ECO:0000259" key="14">
    <source>
        <dbReference type="Pfam" id="PF02769"/>
    </source>
</evidence>
<dbReference type="PANTHER" id="PTHR10520:SF12">
    <property type="entry name" value="TRIFUNCTIONAL PURINE BIOSYNTHETIC PROTEIN ADENOSINE-3"/>
    <property type="match status" value="1"/>
</dbReference>
<evidence type="ECO:0000256" key="10">
    <source>
        <dbReference type="ARBA" id="ARBA00033093"/>
    </source>
</evidence>
<evidence type="ECO:0000259" key="13">
    <source>
        <dbReference type="Pfam" id="PF00586"/>
    </source>
</evidence>
<evidence type="ECO:0000256" key="1">
    <source>
        <dbReference type="ARBA" id="ARBA00004686"/>
    </source>
</evidence>
<evidence type="ECO:0000256" key="11">
    <source>
        <dbReference type="ARBA" id="ARBA00049057"/>
    </source>
</evidence>
<evidence type="ECO:0000256" key="5">
    <source>
        <dbReference type="ARBA" id="ARBA00022598"/>
    </source>
</evidence>
<evidence type="ECO:0000256" key="3">
    <source>
        <dbReference type="ARBA" id="ARBA00013047"/>
    </source>
</evidence>
<dbReference type="AlphaFoldDB" id="A0A285N9W9"/>
<dbReference type="Pfam" id="PF02769">
    <property type="entry name" value="AIRS_C"/>
    <property type="match status" value="1"/>
</dbReference>
<feature type="domain" description="PurM-like N-terminal" evidence="13">
    <location>
        <begin position="55"/>
        <end position="160"/>
    </location>
</feature>
<dbReference type="GO" id="GO:0004637">
    <property type="term" value="F:phosphoribosylamine-glycine ligase activity"/>
    <property type="evidence" value="ECO:0007669"/>
    <property type="project" value="TreeGrafter"/>
</dbReference>
<evidence type="ECO:0000256" key="12">
    <source>
        <dbReference type="HAMAP-Rule" id="MF_00741"/>
    </source>
</evidence>
<dbReference type="GO" id="GO:0006189">
    <property type="term" value="P:'de novo' IMP biosynthetic process"/>
    <property type="evidence" value="ECO:0007669"/>
    <property type="project" value="UniProtKB-UniRule"/>
</dbReference>
<accession>A0A285N9W9</accession>
<dbReference type="NCBIfam" id="TIGR00878">
    <property type="entry name" value="purM"/>
    <property type="match status" value="1"/>
</dbReference>
<evidence type="ECO:0000313" key="15">
    <source>
        <dbReference type="EMBL" id="SNZ06294.1"/>
    </source>
</evidence>
<dbReference type="RefSeq" id="WP_096999816.1">
    <property type="nucleotide sequence ID" value="NZ_OBEI01000002.1"/>
</dbReference>
<dbReference type="UniPathway" id="UPA00074">
    <property type="reaction ID" value="UER00129"/>
</dbReference>
<evidence type="ECO:0000256" key="2">
    <source>
        <dbReference type="ARBA" id="ARBA00010280"/>
    </source>
</evidence>
<evidence type="ECO:0000256" key="7">
    <source>
        <dbReference type="ARBA" id="ARBA00022840"/>
    </source>
</evidence>
<dbReference type="GO" id="GO:0005829">
    <property type="term" value="C:cytosol"/>
    <property type="evidence" value="ECO:0007669"/>
    <property type="project" value="TreeGrafter"/>
</dbReference>
<comment type="subcellular location">
    <subcellularLocation>
        <location evidence="12">Cytoplasm</location>
    </subcellularLocation>
</comment>
<organism evidence="15 16">
    <name type="scientific">Persephonella hydrogeniphila</name>
    <dbReference type="NCBI Taxonomy" id="198703"/>
    <lineage>
        <taxon>Bacteria</taxon>
        <taxon>Pseudomonadati</taxon>
        <taxon>Aquificota</taxon>
        <taxon>Aquificia</taxon>
        <taxon>Aquificales</taxon>
        <taxon>Hydrogenothermaceae</taxon>
        <taxon>Persephonella</taxon>
    </lineage>
</organism>
<dbReference type="GO" id="GO:0004641">
    <property type="term" value="F:phosphoribosylformylglycinamidine cyclo-ligase activity"/>
    <property type="evidence" value="ECO:0007669"/>
    <property type="project" value="UniProtKB-UniRule"/>
</dbReference>
<evidence type="ECO:0000256" key="8">
    <source>
        <dbReference type="ARBA" id="ARBA00031908"/>
    </source>
</evidence>
<keyword evidence="6 12" id="KW-0547">Nucleotide-binding</keyword>
<dbReference type="GO" id="GO:0005524">
    <property type="term" value="F:ATP binding"/>
    <property type="evidence" value="ECO:0007669"/>
    <property type="project" value="UniProtKB-KW"/>
</dbReference>
<dbReference type="EC" id="6.3.3.1" evidence="3 12"/>
<dbReference type="CDD" id="cd02196">
    <property type="entry name" value="PurM"/>
    <property type="match status" value="1"/>
</dbReference>
<dbReference type="InterPro" id="IPR036676">
    <property type="entry name" value="PurM-like_C_sf"/>
</dbReference>
<gene>
    <name evidence="12" type="primary">purM</name>
    <name evidence="15" type="ORF">SAMN06265182_0628</name>
</gene>
<keyword evidence="16" id="KW-1185">Reference proteome</keyword>
<dbReference type="FunFam" id="3.90.650.10:FF:000001">
    <property type="entry name" value="Phosphoribosylformylglycinamidine cyclo-ligase"/>
    <property type="match status" value="1"/>
</dbReference>
<protein>
    <recommendedName>
        <fullName evidence="4 12">Phosphoribosylformylglycinamidine cyclo-ligase</fullName>
        <ecNumber evidence="3 12">6.3.3.1</ecNumber>
    </recommendedName>
    <alternativeName>
        <fullName evidence="9 12">AIR synthase</fullName>
    </alternativeName>
    <alternativeName>
        <fullName evidence="10 12">AIRS</fullName>
    </alternativeName>
    <alternativeName>
        <fullName evidence="8 12">Phosphoribosyl-aminoimidazole synthetase</fullName>
    </alternativeName>
</protein>
<sequence length="340" mass="37182">MLSYKDAGVDIEKADRFVNQIKGFIKETFNKNVITPIGGFAGAYLLEIANYKEPVITSSTDGVGTKLKVAQIMDKHDTIGIDLVAMCVNDLVTTTSKPIFFLDYFATGKLKTEVAIDVVKGIAEGCKQAECALIGGETAEMPGMYGEGEYDLAGFAIGVVEREKMLDGSKTEEGDVLIGIASSGVHSNGYSLVRKLVEIKGYSYNDYVEEFGKKIGEELLIPTKIYVKTVLKLSEKVKLHGIAHITGGGIPGNLIRVLNPETKAVIEEGSWEVPPVFKWIQKEGNISKEEMYRTFNMGIGMILILPGKEKEKALNIIKDTGEKAYVIGRIERGERSVNIV</sequence>
<dbReference type="InterPro" id="IPR036921">
    <property type="entry name" value="PurM-like_N_sf"/>
</dbReference>
<proteinExistence type="inferred from homology"/>
<name>A0A285N9W9_9AQUI</name>
<dbReference type="Gene3D" id="3.90.650.10">
    <property type="entry name" value="PurM-like C-terminal domain"/>
    <property type="match status" value="1"/>
</dbReference>
<evidence type="ECO:0000313" key="16">
    <source>
        <dbReference type="Proteomes" id="UP000219036"/>
    </source>
</evidence>
<keyword evidence="5 12" id="KW-0436">Ligase</keyword>
<dbReference type="Proteomes" id="UP000219036">
    <property type="component" value="Unassembled WGS sequence"/>
</dbReference>
<dbReference type="Gene3D" id="3.30.1330.10">
    <property type="entry name" value="PurM-like, N-terminal domain"/>
    <property type="match status" value="1"/>
</dbReference>
<dbReference type="SUPFAM" id="SSF55326">
    <property type="entry name" value="PurM N-terminal domain-like"/>
    <property type="match status" value="1"/>
</dbReference>
<comment type="similarity">
    <text evidence="2 12">Belongs to the AIR synthase family.</text>
</comment>
<evidence type="ECO:0000256" key="9">
    <source>
        <dbReference type="ARBA" id="ARBA00032931"/>
    </source>
</evidence>
<evidence type="ECO:0000256" key="6">
    <source>
        <dbReference type="ARBA" id="ARBA00022741"/>
    </source>
</evidence>
<dbReference type="OrthoDB" id="9802507at2"/>